<feature type="compositionally biased region" description="Basic and acidic residues" evidence="1">
    <location>
        <begin position="13"/>
        <end position="24"/>
    </location>
</feature>
<feature type="compositionally biased region" description="Polar residues" evidence="1">
    <location>
        <begin position="230"/>
        <end position="239"/>
    </location>
</feature>
<feature type="compositionally biased region" description="Low complexity" evidence="1">
    <location>
        <begin position="245"/>
        <end position="275"/>
    </location>
</feature>
<evidence type="ECO:0000313" key="3">
    <source>
        <dbReference type="Proteomes" id="UP000186817"/>
    </source>
</evidence>
<feature type="region of interest" description="Disordered" evidence="1">
    <location>
        <begin position="176"/>
        <end position="195"/>
    </location>
</feature>
<protein>
    <submittedName>
        <fullName evidence="2">Uncharacterized protein</fullName>
    </submittedName>
</protein>
<feature type="region of interest" description="Disordered" evidence="1">
    <location>
        <begin position="1"/>
        <end position="36"/>
    </location>
</feature>
<reference evidence="2 3" key="1">
    <citation type="submission" date="2016-02" db="EMBL/GenBank/DDBJ databases">
        <title>Genome analysis of coral dinoflagellate symbionts highlights evolutionary adaptations to a symbiotic lifestyle.</title>
        <authorList>
            <person name="Aranda M."/>
            <person name="Li Y."/>
            <person name="Liew Y.J."/>
            <person name="Baumgarten S."/>
            <person name="Simakov O."/>
            <person name="Wilson M."/>
            <person name="Piel J."/>
            <person name="Ashoor H."/>
            <person name="Bougouffa S."/>
            <person name="Bajic V.B."/>
            <person name="Ryu T."/>
            <person name="Ravasi T."/>
            <person name="Bayer T."/>
            <person name="Micklem G."/>
            <person name="Kim H."/>
            <person name="Bhak J."/>
            <person name="Lajeunesse T.C."/>
            <person name="Voolstra C.R."/>
        </authorList>
    </citation>
    <scope>NUCLEOTIDE SEQUENCE [LARGE SCALE GENOMIC DNA]</scope>
    <source>
        <strain evidence="2 3">CCMP2467</strain>
    </source>
</reference>
<gene>
    <name evidence="2" type="ORF">AK812_SmicGene23226</name>
</gene>
<dbReference type="EMBL" id="LSRX01000531">
    <property type="protein sequence ID" value="OLP94739.1"/>
    <property type="molecule type" value="Genomic_DNA"/>
</dbReference>
<feature type="region of interest" description="Disordered" evidence="1">
    <location>
        <begin position="228"/>
        <end position="300"/>
    </location>
</feature>
<proteinExistence type="predicted"/>
<evidence type="ECO:0000313" key="2">
    <source>
        <dbReference type="EMBL" id="OLP94739.1"/>
    </source>
</evidence>
<dbReference type="Proteomes" id="UP000186817">
    <property type="component" value="Unassembled WGS sequence"/>
</dbReference>
<feature type="compositionally biased region" description="Basic and acidic residues" evidence="1">
    <location>
        <begin position="91"/>
        <end position="105"/>
    </location>
</feature>
<sequence>MSPTIEPNVVLMGHKDRQTTHDSQESFTSENSDETMADMEVRLREQLQQMRKRNAAVEMEKAEAKARSLLLEEQVKNLSSLLSETTVELKELRESSKESDAHSKQPDTAQPGTLAAEVTRLQARVTEELSLRKTAQYEVIEKSKLLCNLQSELVEKEAVISKLQMELTLLRATTGSAAAPATELSPSASQSPELRLRRFSNPAAPKASSLLLPHGGIHADRAAAPIQKAPSFSPSNRSPGSVEIKAAPKAAATKPTPTSPSAGSIRAPLAGSMSPSPLPSPLPAQGAGTNTTMPAGQQQQAVRFMRESTSPVVRQYRAQRPGAASACLARPAARVL</sequence>
<organism evidence="2 3">
    <name type="scientific">Symbiodinium microadriaticum</name>
    <name type="common">Dinoflagellate</name>
    <name type="synonym">Zooxanthella microadriatica</name>
    <dbReference type="NCBI Taxonomy" id="2951"/>
    <lineage>
        <taxon>Eukaryota</taxon>
        <taxon>Sar</taxon>
        <taxon>Alveolata</taxon>
        <taxon>Dinophyceae</taxon>
        <taxon>Suessiales</taxon>
        <taxon>Symbiodiniaceae</taxon>
        <taxon>Symbiodinium</taxon>
    </lineage>
</organism>
<accession>A0A1Q9DHV9</accession>
<feature type="compositionally biased region" description="Polar residues" evidence="1">
    <location>
        <begin position="289"/>
        <end position="300"/>
    </location>
</feature>
<name>A0A1Q9DHV9_SYMMI</name>
<feature type="region of interest" description="Disordered" evidence="1">
    <location>
        <begin position="91"/>
        <end position="114"/>
    </location>
</feature>
<dbReference type="AlphaFoldDB" id="A0A1Q9DHV9"/>
<evidence type="ECO:0000256" key="1">
    <source>
        <dbReference type="SAM" id="MobiDB-lite"/>
    </source>
</evidence>
<keyword evidence="3" id="KW-1185">Reference proteome</keyword>
<comment type="caution">
    <text evidence="2">The sequence shown here is derived from an EMBL/GenBank/DDBJ whole genome shotgun (WGS) entry which is preliminary data.</text>
</comment>